<dbReference type="EMBL" id="CAJHJT010000012">
    <property type="protein sequence ID" value="CAD6999096.1"/>
    <property type="molecule type" value="Genomic_DNA"/>
</dbReference>
<keyword evidence="2" id="KW-1185">Reference proteome</keyword>
<gene>
    <name evidence="1" type="ORF">CCAP1982_LOCUS7642</name>
</gene>
<proteinExistence type="predicted"/>
<dbReference type="Proteomes" id="UP000606786">
    <property type="component" value="Unassembled WGS sequence"/>
</dbReference>
<comment type="caution">
    <text evidence="1">The sequence shown here is derived from an EMBL/GenBank/DDBJ whole genome shotgun (WGS) entry which is preliminary data.</text>
</comment>
<dbReference type="AlphaFoldDB" id="A0A811UMK6"/>
<reference evidence="1" key="1">
    <citation type="submission" date="2020-11" db="EMBL/GenBank/DDBJ databases">
        <authorList>
            <person name="Whitehead M."/>
        </authorList>
    </citation>
    <scope>NUCLEOTIDE SEQUENCE</scope>
    <source>
        <strain evidence="1">EGII</strain>
    </source>
</reference>
<sequence length="63" mass="6856">MDKGIVVPLTLVSYVCSFLAIDVNTSSAAIPEITDNLFFAVQALRLDSNERINVSKICLAKNL</sequence>
<evidence type="ECO:0000313" key="2">
    <source>
        <dbReference type="Proteomes" id="UP000606786"/>
    </source>
</evidence>
<accession>A0A811UMK6</accession>
<name>A0A811UMK6_CERCA</name>
<protein>
    <submittedName>
        <fullName evidence="1">(Mediterranean fruit fly) hypothetical protein</fullName>
    </submittedName>
</protein>
<evidence type="ECO:0000313" key="1">
    <source>
        <dbReference type="EMBL" id="CAD6999096.1"/>
    </source>
</evidence>
<organism evidence="1 2">
    <name type="scientific">Ceratitis capitata</name>
    <name type="common">Mediterranean fruit fly</name>
    <name type="synonym">Tephritis capitata</name>
    <dbReference type="NCBI Taxonomy" id="7213"/>
    <lineage>
        <taxon>Eukaryota</taxon>
        <taxon>Metazoa</taxon>
        <taxon>Ecdysozoa</taxon>
        <taxon>Arthropoda</taxon>
        <taxon>Hexapoda</taxon>
        <taxon>Insecta</taxon>
        <taxon>Pterygota</taxon>
        <taxon>Neoptera</taxon>
        <taxon>Endopterygota</taxon>
        <taxon>Diptera</taxon>
        <taxon>Brachycera</taxon>
        <taxon>Muscomorpha</taxon>
        <taxon>Tephritoidea</taxon>
        <taxon>Tephritidae</taxon>
        <taxon>Ceratitis</taxon>
        <taxon>Ceratitis</taxon>
    </lineage>
</organism>